<dbReference type="OrthoDB" id="3695527at2"/>
<evidence type="ECO:0000313" key="2">
    <source>
        <dbReference type="EMBL" id="RKT71475.1"/>
    </source>
</evidence>
<dbReference type="RefSeq" id="WP_121223814.1">
    <property type="nucleotide sequence ID" value="NZ_JBIUBA010000001.1"/>
</dbReference>
<dbReference type="EMBL" id="RBXR01000001">
    <property type="protein sequence ID" value="RKT71475.1"/>
    <property type="molecule type" value="Genomic_DNA"/>
</dbReference>
<reference evidence="2 3" key="1">
    <citation type="submission" date="2018-10" db="EMBL/GenBank/DDBJ databases">
        <title>Sequencing the genomes of 1000 actinobacteria strains.</title>
        <authorList>
            <person name="Klenk H.-P."/>
        </authorList>
    </citation>
    <scope>NUCLEOTIDE SEQUENCE [LARGE SCALE GENOMIC DNA]</scope>
    <source>
        <strain evidence="2 3">DSM 43911</strain>
    </source>
</reference>
<dbReference type="AlphaFoldDB" id="A0A495XEC7"/>
<keyword evidence="3" id="KW-1185">Reference proteome</keyword>
<evidence type="ECO:0000313" key="3">
    <source>
        <dbReference type="Proteomes" id="UP000272729"/>
    </source>
</evidence>
<protein>
    <recommendedName>
        <fullName evidence="4">Secreted protein</fullName>
    </recommendedName>
</protein>
<gene>
    <name evidence="2" type="ORF">DFJ66_4765</name>
</gene>
<organism evidence="2 3">
    <name type="scientific">Saccharothrix variisporea</name>
    <dbReference type="NCBI Taxonomy" id="543527"/>
    <lineage>
        <taxon>Bacteria</taxon>
        <taxon>Bacillati</taxon>
        <taxon>Actinomycetota</taxon>
        <taxon>Actinomycetes</taxon>
        <taxon>Pseudonocardiales</taxon>
        <taxon>Pseudonocardiaceae</taxon>
        <taxon>Saccharothrix</taxon>
    </lineage>
</organism>
<evidence type="ECO:0000256" key="1">
    <source>
        <dbReference type="SAM" id="SignalP"/>
    </source>
</evidence>
<name>A0A495XEC7_9PSEU</name>
<evidence type="ECO:0008006" key="4">
    <source>
        <dbReference type="Google" id="ProtNLM"/>
    </source>
</evidence>
<feature type="chain" id="PRO_5019832168" description="Secreted protein" evidence="1">
    <location>
        <begin position="30"/>
        <end position="108"/>
    </location>
</feature>
<accession>A0A495XEC7</accession>
<dbReference type="Proteomes" id="UP000272729">
    <property type="component" value="Unassembled WGS sequence"/>
</dbReference>
<sequence length="108" mass="10888">MNLRKTISGAAVALGSTAVVLGLGGTAHASGVDLQSNPTLDTELGKLGRVGDLASADTDDVNGKFQLVNGQQPDVKAVITDLDAQQAASMLGYGKNDPTSHIDTGLGI</sequence>
<feature type="signal peptide" evidence="1">
    <location>
        <begin position="1"/>
        <end position="29"/>
    </location>
</feature>
<proteinExistence type="predicted"/>
<keyword evidence="1" id="KW-0732">Signal</keyword>
<comment type="caution">
    <text evidence="2">The sequence shown here is derived from an EMBL/GenBank/DDBJ whole genome shotgun (WGS) entry which is preliminary data.</text>
</comment>